<sequence length="143" mass="15946">MCQNVGILPGRLKVRQTVKVFWRRLTKSTWLIMPPHLHPRSQFTSSLFATTLFASFFVVSIPHILPCPAPRIAYADDGTRPCKQEWKNVNGKNNERAIDIGNAALKSQSEKRPCPIPKPGGIIGEMLGFKSNDKTSTDQSGKK</sequence>
<dbReference type="Proteomes" id="UP000275772">
    <property type="component" value="Unassembled WGS sequence"/>
</dbReference>
<accession>A0A383UID9</accession>
<evidence type="ECO:0000313" key="1">
    <source>
        <dbReference type="EMBL" id="SZE99473.1"/>
    </source>
</evidence>
<dbReference type="PANTHER" id="PTHR40020:SF1">
    <property type="entry name" value="CYTOCHROME C OXIDASE ASSEMBLY FACTOR 2"/>
    <property type="match status" value="1"/>
</dbReference>
<protein>
    <submittedName>
        <fullName evidence="1">Uncharacterized protein</fullName>
    </submittedName>
</protein>
<dbReference type="VEuPathDB" id="FungiDB:BLGHR1_10224"/>
<reference evidence="1 2" key="1">
    <citation type="submission" date="2017-11" db="EMBL/GenBank/DDBJ databases">
        <authorList>
            <person name="Kracher B."/>
        </authorList>
    </citation>
    <scope>NUCLEOTIDE SEQUENCE [LARGE SCALE GENOMIC DNA]</scope>
    <source>
        <strain evidence="1 2">RACE1</strain>
    </source>
</reference>
<proteinExistence type="predicted"/>
<dbReference type="EMBL" id="UNSH01000001">
    <property type="protein sequence ID" value="SZE99473.1"/>
    <property type="molecule type" value="Genomic_DNA"/>
</dbReference>
<dbReference type="AlphaFoldDB" id="A0A383UID9"/>
<gene>
    <name evidence="1" type="ORF">BLGHR1_10224</name>
</gene>
<evidence type="ECO:0000313" key="2">
    <source>
        <dbReference type="Proteomes" id="UP000275772"/>
    </source>
</evidence>
<dbReference type="GO" id="GO:0033617">
    <property type="term" value="P:mitochondrial respiratory chain complex IV assembly"/>
    <property type="evidence" value="ECO:0007669"/>
    <property type="project" value="TreeGrafter"/>
</dbReference>
<name>A0A383UID9_BLUHO</name>
<dbReference type="PANTHER" id="PTHR40020">
    <property type="entry name" value="CYTOCHROME C OXIDASE ASSEMBLY FACTOR 2"/>
    <property type="match status" value="1"/>
</dbReference>
<organism evidence="1 2">
    <name type="scientific">Blumeria hordei</name>
    <name type="common">Barley powdery mildew</name>
    <name type="synonym">Blumeria graminis f. sp. hordei</name>
    <dbReference type="NCBI Taxonomy" id="2867405"/>
    <lineage>
        <taxon>Eukaryota</taxon>
        <taxon>Fungi</taxon>
        <taxon>Dikarya</taxon>
        <taxon>Ascomycota</taxon>
        <taxon>Pezizomycotina</taxon>
        <taxon>Leotiomycetes</taxon>
        <taxon>Erysiphales</taxon>
        <taxon>Erysiphaceae</taxon>
        <taxon>Blumeria</taxon>
    </lineage>
</organism>
<dbReference type="GO" id="GO:0005759">
    <property type="term" value="C:mitochondrial matrix"/>
    <property type="evidence" value="ECO:0007669"/>
    <property type="project" value="TreeGrafter"/>
</dbReference>